<evidence type="ECO:0000313" key="2">
    <source>
        <dbReference type="EMBL" id="OGG00256.1"/>
    </source>
</evidence>
<dbReference type="AlphaFoldDB" id="A0A1F5YJB1"/>
<accession>A0A1F5YJB1</accession>
<dbReference type="EMBL" id="MFJB01000027">
    <property type="protein sequence ID" value="OGG00256.1"/>
    <property type="molecule type" value="Genomic_DNA"/>
</dbReference>
<dbReference type="SUPFAM" id="SSF55729">
    <property type="entry name" value="Acyl-CoA N-acyltransferases (Nat)"/>
    <property type="match status" value="1"/>
</dbReference>
<evidence type="ECO:0000259" key="1">
    <source>
        <dbReference type="PROSITE" id="PS51186"/>
    </source>
</evidence>
<gene>
    <name evidence="2" type="ORF">A2153_04775</name>
</gene>
<dbReference type="Proteomes" id="UP000177396">
    <property type="component" value="Unassembled WGS sequence"/>
</dbReference>
<dbReference type="PROSITE" id="PS51186">
    <property type="entry name" value="GNAT"/>
    <property type="match status" value="1"/>
</dbReference>
<sequence length="161" mass="18456">MHKVQIRHISEKNYQWITGVLKERWGSVKIVSRGKITSANKLPGFIAYFNNQPVGLITYSILNDECEIISLDSLQKSLGIGSSLLKEVVNEAKRQKLKRVWLVTTNDNIYAQQFYIKQGFKLVAIHKNALEKSRQLKPGIPMLSKEGIPIKDEIEMEIELF</sequence>
<name>A0A1F5YJB1_9BACT</name>
<organism evidence="2 3">
    <name type="scientific">Candidatus Gottesmanbacteria bacterium RBG_16_38_7b</name>
    <dbReference type="NCBI Taxonomy" id="1798372"/>
    <lineage>
        <taxon>Bacteria</taxon>
        <taxon>Candidatus Gottesmaniibacteriota</taxon>
    </lineage>
</organism>
<comment type="caution">
    <text evidence="2">The sequence shown here is derived from an EMBL/GenBank/DDBJ whole genome shotgun (WGS) entry which is preliminary data.</text>
</comment>
<dbReference type="CDD" id="cd04301">
    <property type="entry name" value="NAT_SF"/>
    <property type="match status" value="1"/>
</dbReference>
<protein>
    <recommendedName>
        <fullName evidence="1">N-acetyltransferase domain-containing protein</fullName>
    </recommendedName>
</protein>
<feature type="domain" description="N-acetyltransferase" evidence="1">
    <location>
        <begin position="4"/>
        <end position="147"/>
    </location>
</feature>
<dbReference type="InterPro" id="IPR000182">
    <property type="entry name" value="GNAT_dom"/>
</dbReference>
<dbReference type="GO" id="GO:0016747">
    <property type="term" value="F:acyltransferase activity, transferring groups other than amino-acyl groups"/>
    <property type="evidence" value="ECO:0007669"/>
    <property type="project" value="InterPro"/>
</dbReference>
<proteinExistence type="predicted"/>
<reference evidence="2 3" key="1">
    <citation type="journal article" date="2016" name="Nat. Commun.">
        <title>Thousands of microbial genomes shed light on interconnected biogeochemical processes in an aquifer system.</title>
        <authorList>
            <person name="Anantharaman K."/>
            <person name="Brown C.T."/>
            <person name="Hug L.A."/>
            <person name="Sharon I."/>
            <person name="Castelle C.J."/>
            <person name="Probst A.J."/>
            <person name="Thomas B.C."/>
            <person name="Singh A."/>
            <person name="Wilkins M.J."/>
            <person name="Karaoz U."/>
            <person name="Brodie E.L."/>
            <person name="Williams K.H."/>
            <person name="Hubbard S.S."/>
            <person name="Banfield J.F."/>
        </authorList>
    </citation>
    <scope>NUCLEOTIDE SEQUENCE [LARGE SCALE GENOMIC DNA]</scope>
</reference>
<dbReference type="InterPro" id="IPR016181">
    <property type="entry name" value="Acyl_CoA_acyltransferase"/>
</dbReference>
<dbReference type="Pfam" id="PF00583">
    <property type="entry name" value="Acetyltransf_1"/>
    <property type="match status" value="1"/>
</dbReference>
<evidence type="ECO:0000313" key="3">
    <source>
        <dbReference type="Proteomes" id="UP000177396"/>
    </source>
</evidence>
<dbReference type="Gene3D" id="3.40.630.30">
    <property type="match status" value="1"/>
</dbReference>